<evidence type="ECO:0000256" key="6">
    <source>
        <dbReference type="ARBA" id="ARBA00023306"/>
    </source>
</evidence>
<keyword evidence="4" id="KW-0749">Sporulation</keyword>
<protein>
    <submittedName>
        <fullName evidence="7">SsgA family sporulation/cell division regulator</fullName>
    </submittedName>
</protein>
<comment type="subcellular location">
    <subcellularLocation>
        <location evidence="1">Cell septum</location>
    </subcellularLocation>
</comment>
<evidence type="ECO:0000256" key="1">
    <source>
        <dbReference type="ARBA" id="ARBA00004431"/>
    </source>
</evidence>
<dbReference type="RefSeq" id="WP_193121367.1">
    <property type="nucleotide sequence ID" value="NZ_JADBGI010000006.1"/>
</dbReference>
<keyword evidence="8" id="KW-1185">Reference proteome</keyword>
<evidence type="ECO:0000256" key="2">
    <source>
        <dbReference type="ARBA" id="ARBA00009323"/>
    </source>
</evidence>
<evidence type="ECO:0000313" key="8">
    <source>
        <dbReference type="Proteomes" id="UP000806528"/>
    </source>
</evidence>
<name>A0ABR9P4F3_9ACTN</name>
<sequence length="144" mass="16240">MTVTHPTQWLGVGGRTEHADLLDQIPHDLVLTWDGEVSYSVEIRFVLDPEEPEAYLCWEVDRDVLARGTASWAGDGDFRIAVWAQDPALVVINLFDAVTGRWSRYLARRGELEDFLAETYRQVPSGEEQLSLERVLAALIGGER</sequence>
<dbReference type="EMBL" id="JADBGI010000006">
    <property type="protein sequence ID" value="MBE2998724.1"/>
    <property type="molecule type" value="Genomic_DNA"/>
</dbReference>
<keyword evidence="5" id="KW-0717">Septation</keyword>
<dbReference type="InterPro" id="IPR006776">
    <property type="entry name" value="SsgB"/>
</dbReference>
<evidence type="ECO:0000256" key="5">
    <source>
        <dbReference type="ARBA" id="ARBA00023210"/>
    </source>
</evidence>
<accession>A0ABR9P4F3</accession>
<gene>
    <name evidence="7" type="ORF">IDM40_08415</name>
</gene>
<comment type="caution">
    <text evidence="7">The sequence shown here is derived from an EMBL/GenBank/DDBJ whole genome shotgun (WGS) entry which is preliminary data.</text>
</comment>
<dbReference type="InterPro" id="IPR038658">
    <property type="entry name" value="SsgB_sf"/>
</dbReference>
<proteinExistence type="inferred from homology"/>
<dbReference type="Gene3D" id="2.30.31.20">
    <property type="entry name" value="Sporulation-specific cell division protein SsgB"/>
    <property type="match status" value="1"/>
</dbReference>
<evidence type="ECO:0000256" key="3">
    <source>
        <dbReference type="ARBA" id="ARBA00022618"/>
    </source>
</evidence>
<evidence type="ECO:0000256" key="4">
    <source>
        <dbReference type="ARBA" id="ARBA00022969"/>
    </source>
</evidence>
<dbReference type="Proteomes" id="UP000806528">
    <property type="component" value="Unassembled WGS sequence"/>
</dbReference>
<keyword evidence="6" id="KW-0131">Cell cycle</keyword>
<reference evidence="7 8" key="1">
    <citation type="submission" date="2020-09" db="EMBL/GenBank/DDBJ databases">
        <title>Diversity and distribution of actinomycetes associated with coral in the coast of Hainan.</title>
        <authorList>
            <person name="Li F."/>
        </authorList>
    </citation>
    <scope>NUCLEOTIDE SEQUENCE [LARGE SCALE GENOMIC DNA]</scope>
    <source>
        <strain evidence="7 8">HNM0947</strain>
    </source>
</reference>
<comment type="similarity">
    <text evidence="2">Belongs to the SsgA family.</text>
</comment>
<organism evidence="7 8">
    <name type="scientific">Nocardiopsis coralli</name>
    <dbReference type="NCBI Taxonomy" id="2772213"/>
    <lineage>
        <taxon>Bacteria</taxon>
        <taxon>Bacillati</taxon>
        <taxon>Actinomycetota</taxon>
        <taxon>Actinomycetes</taxon>
        <taxon>Streptosporangiales</taxon>
        <taxon>Nocardiopsidaceae</taxon>
        <taxon>Nocardiopsis</taxon>
    </lineage>
</organism>
<evidence type="ECO:0000313" key="7">
    <source>
        <dbReference type="EMBL" id="MBE2998724.1"/>
    </source>
</evidence>
<dbReference type="Pfam" id="PF04686">
    <property type="entry name" value="SsgA"/>
    <property type="match status" value="1"/>
</dbReference>
<keyword evidence="3" id="KW-0132">Cell division</keyword>